<dbReference type="AlphaFoldDB" id="S0G571"/>
<dbReference type="RefSeq" id="WP_006966289.1">
    <property type="nucleotide sequence ID" value="NZ_APJX01000005.1"/>
</dbReference>
<dbReference type="OrthoDB" id="5422902at2"/>
<dbReference type="Proteomes" id="UP000014216">
    <property type="component" value="Unassembled WGS sequence"/>
</dbReference>
<evidence type="ECO:0000313" key="1">
    <source>
        <dbReference type="EMBL" id="EMS79201.1"/>
    </source>
</evidence>
<proteinExistence type="predicted"/>
<organism evidence="1 2">
    <name type="scientific">Desulfotignum phosphitoxidans DSM 13687</name>
    <dbReference type="NCBI Taxonomy" id="1286635"/>
    <lineage>
        <taxon>Bacteria</taxon>
        <taxon>Pseudomonadati</taxon>
        <taxon>Thermodesulfobacteriota</taxon>
        <taxon>Desulfobacteria</taxon>
        <taxon>Desulfobacterales</taxon>
        <taxon>Desulfobacteraceae</taxon>
        <taxon>Desulfotignum</taxon>
    </lineage>
</organism>
<reference evidence="1 2" key="1">
    <citation type="journal article" date="2013" name="Genome Announc.">
        <title>Draft Genome Sequence of Desulfotignum phosphitoxidans DSM 13687 Strain FiPS-3.</title>
        <authorList>
            <person name="Poehlein A."/>
            <person name="Daniel R."/>
            <person name="Simeonova D.D."/>
        </authorList>
    </citation>
    <scope>NUCLEOTIDE SEQUENCE [LARGE SCALE GENOMIC DNA]</scope>
    <source>
        <strain evidence="1 2">DSM 13687</strain>
    </source>
</reference>
<protein>
    <submittedName>
        <fullName evidence="1">Bacteriophage lambda head decoration protein D</fullName>
    </submittedName>
</protein>
<dbReference type="InterPro" id="IPR004195">
    <property type="entry name" value="Head_decoration_D"/>
</dbReference>
<dbReference type="Pfam" id="PF02924">
    <property type="entry name" value="HDPD"/>
    <property type="match status" value="1"/>
</dbReference>
<evidence type="ECO:0000313" key="2">
    <source>
        <dbReference type="Proteomes" id="UP000014216"/>
    </source>
</evidence>
<name>S0G571_9BACT</name>
<dbReference type="EMBL" id="APJX01000005">
    <property type="protein sequence ID" value="EMS79201.1"/>
    <property type="molecule type" value="Genomic_DNA"/>
</dbReference>
<accession>S0G571</accession>
<sequence>MAQNFGMTERTFEDRMFVGDHPPVFLPGTLSGGSHVSGTVCGILTASGKKVQLDPDEAAVAAQGTISMIGIAVADETFVIDDQTFTWKAARGGTGEVTIGADAAAAAANIVTAVTADLTTVVAEQAGNDVVITAAVAGADGNAIVLTEDSTNMTVDGSGTLGGTTEGRAINGSQEAACILLGDVDASEDDEPAVFMEHGVAIDHYLTWPDEITENQKAAAIAELKAIGIYVK</sequence>
<comment type="caution">
    <text evidence="1">The sequence shown here is derived from an EMBL/GenBank/DDBJ whole genome shotgun (WGS) entry which is preliminary data.</text>
</comment>
<gene>
    <name evidence="1" type="ORF">Dpo_5c01240</name>
</gene>
<keyword evidence="2" id="KW-1185">Reference proteome</keyword>